<evidence type="ECO:0000313" key="3">
    <source>
        <dbReference type="Proteomes" id="UP000278609"/>
    </source>
</evidence>
<sequence length="143" mass="15790">MKKTKRNLAASMLCVLLIIAWGTSCGGTQKEQADGEEKAATFVYEIEDIFQLKDNGVVVVGEVLDGKLKVGDKVNYYDSVGDKIFVCTVSAIEQPPQTGLKEASAEGEHTHYAFMIENKGKTDFEIKGYLVKGDLHKWLAQEE</sequence>
<dbReference type="SUPFAM" id="SSF50447">
    <property type="entry name" value="Translation proteins"/>
    <property type="match status" value="1"/>
</dbReference>
<dbReference type="InterPro" id="IPR009000">
    <property type="entry name" value="Transl_B-barrel_sf"/>
</dbReference>
<feature type="chain" id="PRO_5018121366" description="Lipoprotein" evidence="1">
    <location>
        <begin position="27"/>
        <end position="143"/>
    </location>
</feature>
<gene>
    <name evidence="2" type="ORF">EII40_04995</name>
</gene>
<evidence type="ECO:0000256" key="1">
    <source>
        <dbReference type="SAM" id="SignalP"/>
    </source>
</evidence>
<dbReference type="OrthoDB" id="9803139at2"/>
<keyword evidence="1" id="KW-0732">Signal</keyword>
<accession>A0A3P1XVV9</accession>
<dbReference type="Gene3D" id="2.40.30.10">
    <property type="entry name" value="Translation factors"/>
    <property type="match status" value="1"/>
</dbReference>
<comment type="caution">
    <text evidence="2">The sequence shown here is derived from an EMBL/GenBank/DDBJ whole genome shotgun (WGS) entry which is preliminary data.</text>
</comment>
<reference evidence="2 3" key="1">
    <citation type="submission" date="2018-11" db="EMBL/GenBank/DDBJ databases">
        <title>Genomes From Bacteria Associated with the Canine Oral Cavity: a Test Case for Automated Genome-Based Taxonomic Assignment.</title>
        <authorList>
            <person name="Coil D.A."/>
            <person name="Jospin G."/>
            <person name="Darling A.E."/>
            <person name="Wallis C."/>
            <person name="Davis I.J."/>
            <person name="Harris S."/>
            <person name="Eisen J.A."/>
            <person name="Holcombe L.J."/>
            <person name="O'Flynn C."/>
        </authorList>
    </citation>
    <scope>NUCLEOTIDE SEQUENCE [LARGE SCALE GENOMIC DNA]</scope>
    <source>
        <strain evidence="2 3">OH2617_COT-023</strain>
    </source>
</reference>
<evidence type="ECO:0000313" key="2">
    <source>
        <dbReference type="EMBL" id="RRD62106.1"/>
    </source>
</evidence>
<dbReference type="Proteomes" id="UP000278609">
    <property type="component" value="Unassembled WGS sequence"/>
</dbReference>
<organism evidence="2 3">
    <name type="scientific">Tannerella forsythia</name>
    <name type="common">Bacteroides forsythus</name>
    <dbReference type="NCBI Taxonomy" id="28112"/>
    <lineage>
        <taxon>Bacteria</taxon>
        <taxon>Pseudomonadati</taxon>
        <taxon>Bacteroidota</taxon>
        <taxon>Bacteroidia</taxon>
        <taxon>Bacteroidales</taxon>
        <taxon>Tannerellaceae</taxon>
        <taxon>Tannerella</taxon>
    </lineage>
</organism>
<name>A0A3P1XVV9_TANFO</name>
<proteinExistence type="predicted"/>
<dbReference type="PROSITE" id="PS51257">
    <property type="entry name" value="PROKAR_LIPOPROTEIN"/>
    <property type="match status" value="1"/>
</dbReference>
<dbReference type="AlphaFoldDB" id="A0A3P1XVV9"/>
<protein>
    <recommendedName>
        <fullName evidence="4">Lipoprotein</fullName>
    </recommendedName>
</protein>
<dbReference type="RefSeq" id="WP_124751177.1">
    <property type="nucleotide sequence ID" value="NZ_RQYS01000017.1"/>
</dbReference>
<dbReference type="EMBL" id="RQYS01000017">
    <property type="protein sequence ID" value="RRD62106.1"/>
    <property type="molecule type" value="Genomic_DNA"/>
</dbReference>
<feature type="signal peptide" evidence="1">
    <location>
        <begin position="1"/>
        <end position="26"/>
    </location>
</feature>
<evidence type="ECO:0008006" key="4">
    <source>
        <dbReference type="Google" id="ProtNLM"/>
    </source>
</evidence>